<comment type="caution">
    <text evidence="3">The sequence shown here is derived from an EMBL/GenBank/DDBJ whole genome shotgun (WGS) entry which is preliminary data.</text>
</comment>
<evidence type="ECO:0000259" key="2">
    <source>
        <dbReference type="Pfam" id="PF11350"/>
    </source>
</evidence>
<evidence type="ECO:0000313" key="4">
    <source>
        <dbReference type="Proteomes" id="UP001304298"/>
    </source>
</evidence>
<dbReference type="EMBL" id="JAYFSI010000013">
    <property type="protein sequence ID" value="MEA5365809.1"/>
    <property type="molecule type" value="Genomic_DNA"/>
</dbReference>
<evidence type="ECO:0000313" key="3">
    <source>
        <dbReference type="EMBL" id="MEA5365809.1"/>
    </source>
</evidence>
<keyword evidence="4" id="KW-1185">Reference proteome</keyword>
<dbReference type="InterPro" id="IPR006311">
    <property type="entry name" value="TAT_signal"/>
</dbReference>
<feature type="chain" id="PRO_5046433651" evidence="1">
    <location>
        <begin position="26"/>
        <end position="270"/>
    </location>
</feature>
<name>A0ABU5RJR8_9PSEU</name>
<sequence>MPKTAARRAAVGAVLALAVVGAVTACEGQPVAAPAAGPVVVAIGDATSVPPPPAEQPVQAQQPPTQAQTVLITFPQTGSGQWMFTPGSDQVAGTQGRLMRYRIALETDIDGVGPAEFAKDIRTILGDPRGWTGGGEWRLQQVGPDDSADFTIYLATPASRDKLCGGTPDSYTSCRNGSNVVLNVARWANAVPNYGAPLALYRQYMVTHETGHRLGHGHELCPGAGKPAPVMEQQTLGLHGCVPNPWPFPDGRSYAGPSGEYNDPIPEGTS</sequence>
<feature type="signal peptide" evidence="1">
    <location>
        <begin position="1"/>
        <end position="25"/>
    </location>
</feature>
<gene>
    <name evidence="3" type="ORF">VA596_40225</name>
</gene>
<organism evidence="3 4">
    <name type="scientific">Amycolatopsis heterodermiae</name>
    <dbReference type="NCBI Taxonomy" id="3110235"/>
    <lineage>
        <taxon>Bacteria</taxon>
        <taxon>Bacillati</taxon>
        <taxon>Actinomycetota</taxon>
        <taxon>Actinomycetes</taxon>
        <taxon>Pseudonocardiales</taxon>
        <taxon>Pseudonocardiaceae</taxon>
        <taxon>Amycolatopsis</taxon>
    </lineage>
</organism>
<dbReference type="Pfam" id="PF11350">
    <property type="entry name" value="DUF3152"/>
    <property type="match status" value="1"/>
</dbReference>
<dbReference type="Proteomes" id="UP001304298">
    <property type="component" value="Unassembled WGS sequence"/>
</dbReference>
<accession>A0ABU5RJR8</accession>
<dbReference type="InterPro" id="IPR022603">
    <property type="entry name" value="DUF3152"/>
</dbReference>
<reference evidence="3 4" key="1">
    <citation type="submission" date="2023-12" db="EMBL/GenBank/DDBJ databases">
        <title>Amycolatopsis sp. V23-08.</title>
        <authorList>
            <person name="Somphong A."/>
        </authorList>
    </citation>
    <scope>NUCLEOTIDE SEQUENCE [LARGE SCALE GENOMIC DNA]</scope>
    <source>
        <strain evidence="3 4">V23-08</strain>
    </source>
</reference>
<protein>
    <submittedName>
        <fullName evidence="3">DUF3152 domain-containing protein</fullName>
    </submittedName>
</protein>
<keyword evidence="1" id="KW-0732">Signal</keyword>
<evidence type="ECO:0000256" key="1">
    <source>
        <dbReference type="SAM" id="SignalP"/>
    </source>
</evidence>
<dbReference type="PROSITE" id="PS51257">
    <property type="entry name" value="PROKAR_LIPOPROTEIN"/>
    <property type="match status" value="1"/>
</dbReference>
<dbReference type="RefSeq" id="WP_323334595.1">
    <property type="nucleotide sequence ID" value="NZ_JAYFSI010000013.1"/>
</dbReference>
<proteinExistence type="predicted"/>
<dbReference type="SUPFAM" id="SSF55486">
    <property type="entry name" value="Metalloproteases ('zincins'), catalytic domain"/>
    <property type="match status" value="1"/>
</dbReference>
<feature type="domain" description="DUF3152" evidence="2">
    <location>
        <begin position="74"/>
        <end position="238"/>
    </location>
</feature>
<dbReference type="PROSITE" id="PS51318">
    <property type="entry name" value="TAT"/>
    <property type="match status" value="1"/>
</dbReference>